<dbReference type="InterPro" id="IPR023801">
    <property type="entry name" value="His_deacetylse_dom"/>
</dbReference>
<keyword evidence="4" id="KW-0006">Acetoin catabolism</keyword>
<dbReference type="GO" id="GO:0040029">
    <property type="term" value="P:epigenetic regulation of gene expression"/>
    <property type="evidence" value="ECO:0007669"/>
    <property type="project" value="TreeGrafter"/>
</dbReference>
<dbReference type="PANTHER" id="PTHR10625">
    <property type="entry name" value="HISTONE DEACETYLASE HDAC1-RELATED"/>
    <property type="match status" value="1"/>
</dbReference>
<comment type="similarity">
    <text evidence="2">Belongs to the histone deacetylase family.</text>
</comment>
<dbReference type="Gene3D" id="3.40.800.20">
    <property type="entry name" value="Histone deacetylase domain"/>
    <property type="match status" value="1"/>
</dbReference>
<evidence type="ECO:0000313" key="7">
    <source>
        <dbReference type="Proteomes" id="UP000237846"/>
    </source>
</evidence>
<comment type="caution">
    <text evidence="6">The sequence shown here is derived from an EMBL/GenBank/DDBJ whole genome shotgun (WGS) entry which is preliminary data.</text>
</comment>
<dbReference type="UniPathway" id="UPA00040"/>
<evidence type="ECO:0000256" key="1">
    <source>
        <dbReference type="ARBA" id="ARBA00005101"/>
    </source>
</evidence>
<reference evidence="6 7" key="1">
    <citation type="submission" date="2018-03" db="EMBL/GenBank/DDBJ databases">
        <title>Genomic Encyclopedia of Archaeal and Bacterial Type Strains, Phase II (KMG-II): from individual species to whole genera.</title>
        <authorList>
            <person name="Goeker M."/>
        </authorList>
    </citation>
    <scope>NUCLEOTIDE SEQUENCE [LARGE SCALE GENOMIC DNA]</scope>
    <source>
        <strain evidence="6 7">DSM 45601</strain>
    </source>
</reference>
<dbReference type="PRINTS" id="PR01270">
    <property type="entry name" value="HDASUPER"/>
</dbReference>
<dbReference type="AlphaFoldDB" id="A0A2T0Q7P9"/>
<dbReference type="EMBL" id="PVZC01000003">
    <property type="protein sequence ID" value="PRX99870.1"/>
    <property type="molecule type" value="Genomic_DNA"/>
</dbReference>
<keyword evidence="7" id="KW-1185">Reference proteome</keyword>
<dbReference type="InterPro" id="IPR000286">
    <property type="entry name" value="HDACs"/>
</dbReference>
<dbReference type="InterPro" id="IPR003085">
    <property type="entry name" value="AcuC"/>
</dbReference>
<name>A0A2T0Q7P9_9ACTN</name>
<dbReference type="CDD" id="cd09994">
    <property type="entry name" value="HDAC_AcuC_like"/>
    <property type="match status" value="1"/>
</dbReference>
<dbReference type="Pfam" id="PF00850">
    <property type="entry name" value="Hist_deacetyl"/>
    <property type="match status" value="1"/>
</dbReference>
<evidence type="ECO:0000256" key="3">
    <source>
        <dbReference type="ARBA" id="ARBA00020218"/>
    </source>
</evidence>
<dbReference type="Proteomes" id="UP000237846">
    <property type="component" value="Unassembled WGS sequence"/>
</dbReference>
<evidence type="ECO:0000259" key="5">
    <source>
        <dbReference type="Pfam" id="PF00850"/>
    </source>
</evidence>
<dbReference type="SUPFAM" id="SSF52768">
    <property type="entry name" value="Arginase/deacetylase"/>
    <property type="match status" value="1"/>
</dbReference>
<dbReference type="GO" id="GO:0045150">
    <property type="term" value="P:acetoin catabolic process"/>
    <property type="evidence" value="ECO:0007669"/>
    <property type="project" value="UniProtKB-UniPathway"/>
</dbReference>
<dbReference type="InterPro" id="IPR037138">
    <property type="entry name" value="His_deacetylse_dom_sf"/>
</dbReference>
<accession>A0A2T0Q7P9</accession>
<dbReference type="RefSeq" id="WP_106244867.1">
    <property type="nucleotide sequence ID" value="NZ_PVZC01000003.1"/>
</dbReference>
<organism evidence="6 7">
    <name type="scientific">Allonocardiopsis opalescens</name>
    <dbReference type="NCBI Taxonomy" id="1144618"/>
    <lineage>
        <taxon>Bacteria</taxon>
        <taxon>Bacillati</taxon>
        <taxon>Actinomycetota</taxon>
        <taxon>Actinomycetes</taxon>
        <taxon>Streptosporangiales</taxon>
        <taxon>Allonocardiopsis</taxon>
    </lineage>
</organism>
<gene>
    <name evidence="6" type="ORF">CLV72_103477</name>
</gene>
<dbReference type="GO" id="GO:0004407">
    <property type="term" value="F:histone deacetylase activity"/>
    <property type="evidence" value="ECO:0007669"/>
    <property type="project" value="TreeGrafter"/>
</dbReference>
<dbReference type="InterPro" id="IPR023696">
    <property type="entry name" value="Ureohydrolase_dom_sf"/>
</dbReference>
<protein>
    <recommendedName>
        <fullName evidence="3">Acetoin utilization protein AcuC</fullName>
    </recommendedName>
</protein>
<evidence type="ECO:0000256" key="2">
    <source>
        <dbReference type="ARBA" id="ARBA00005947"/>
    </source>
</evidence>
<dbReference type="PRINTS" id="PR01272">
    <property type="entry name" value="ACUCPROTEIN"/>
</dbReference>
<dbReference type="OrthoDB" id="9808367at2"/>
<evidence type="ECO:0000256" key="4">
    <source>
        <dbReference type="ARBA" id="ARBA00022627"/>
    </source>
</evidence>
<comment type="pathway">
    <text evidence="1">Ketone degradation; acetoin degradation.</text>
</comment>
<dbReference type="PANTHER" id="PTHR10625:SF10">
    <property type="entry name" value="HISTONE DEACETYLASE HDAC1"/>
    <property type="match status" value="1"/>
</dbReference>
<feature type="domain" description="Histone deacetylase" evidence="5">
    <location>
        <begin position="22"/>
        <end position="317"/>
    </location>
</feature>
<evidence type="ECO:0000313" key="6">
    <source>
        <dbReference type="EMBL" id="PRX99870.1"/>
    </source>
</evidence>
<sequence>MSHSLQVSWQDGLTSYNFGPSHPLAPVRVELTMELAHTLGVFDLDGVVRAGFEPADDDLLELLHDRSYISAVKEAGSTLRPNGAFGLGTPDNPVFANMHDASALVAGGSVAAARAVWTGAAEHAANVAGGLHHAMPASAWGFCVYNDIALAIAWLLEQGAQRIAYVDVDVHHGDGVQTMFYDDPRVLTISLHESPRTLFPGTGMPSESGGPRAEGTAVNVALPAGTGDEGWLRAFHAVVPPLVRNFRPDVLVTQQGCDSHALDPLAHLMLSVDGQRAAYAALHELAHEAAGGKWVLAGGGGYELVQVVPRAWTHLLAEAAGRPIAPATETPKDWQELARRKLREFAPLTMTDGRTPEYRPFEQGYDPADPVDRAIQATRVEVFPAHGIDPNL</sequence>
<proteinExistence type="inferred from homology"/>